<dbReference type="Pfam" id="PF00294">
    <property type="entry name" value="PfkB"/>
    <property type="match status" value="1"/>
</dbReference>
<accession>A0A381VT85</accession>
<evidence type="ECO:0000256" key="1">
    <source>
        <dbReference type="ARBA" id="ARBA00022679"/>
    </source>
</evidence>
<sequence>MIICVGSVVVDHISSIDSFPKKPIKVLANNIDKRLGGAAAVAALTVKKFDGKVEFVGRIGDDDASAFIKKELNSNKLKFSKSLILKNTSSSQSYIFEDKKGERLLAAYSSKKLLLAKKIPHFVLSSNHTYLFDIRWIEAALYLSRQSAIGKIKCVGDIDNFKMNKNIKEIVFNTTYPIFSENGLYDFCKIKSPLKALKNLFKTKNKFYAVTLGENGVMWIDNHQVYLCKPLKIKVVETNGAGDVFHGAFAYSVDQNNDISHAIKFATAAATLKCTKKGGIRSLPSLSSVNKLAAKLKIIKVHT</sequence>
<name>A0A381VT85_9ZZZZ</name>
<dbReference type="InterPro" id="IPR011611">
    <property type="entry name" value="PfkB_dom"/>
</dbReference>
<dbReference type="InterPro" id="IPR029056">
    <property type="entry name" value="Ribokinase-like"/>
</dbReference>
<gene>
    <name evidence="4" type="ORF">METZ01_LOCUS96328</name>
</gene>
<evidence type="ECO:0000256" key="2">
    <source>
        <dbReference type="ARBA" id="ARBA00022777"/>
    </source>
</evidence>
<dbReference type="AlphaFoldDB" id="A0A381VT85"/>
<dbReference type="Gene3D" id="3.40.1190.20">
    <property type="match status" value="1"/>
</dbReference>
<organism evidence="4">
    <name type="scientific">marine metagenome</name>
    <dbReference type="NCBI Taxonomy" id="408172"/>
    <lineage>
        <taxon>unclassified sequences</taxon>
        <taxon>metagenomes</taxon>
        <taxon>ecological metagenomes</taxon>
    </lineage>
</organism>
<proteinExistence type="predicted"/>
<dbReference type="PANTHER" id="PTHR10584:SF157">
    <property type="entry name" value="SULFOFRUCTOSE KINASE"/>
    <property type="match status" value="1"/>
</dbReference>
<evidence type="ECO:0000259" key="3">
    <source>
        <dbReference type="Pfam" id="PF00294"/>
    </source>
</evidence>
<keyword evidence="2" id="KW-0418">Kinase</keyword>
<dbReference type="EMBL" id="UINC01009706">
    <property type="protein sequence ID" value="SVA43474.1"/>
    <property type="molecule type" value="Genomic_DNA"/>
</dbReference>
<dbReference type="SUPFAM" id="SSF53613">
    <property type="entry name" value="Ribokinase-like"/>
    <property type="match status" value="1"/>
</dbReference>
<reference evidence="4" key="1">
    <citation type="submission" date="2018-05" db="EMBL/GenBank/DDBJ databases">
        <authorList>
            <person name="Lanie J.A."/>
            <person name="Ng W.-L."/>
            <person name="Kazmierczak K.M."/>
            <person name="Andrzejewski T.M."/>
            <person name="Davidsen T.M."/>
            <person name="Wayne K.J."/>
            <person name="Tettelin H."/>
            <person name="Glass J.I."/>
            <person name="Rusch D."/>
            <person name="Podicherti R."/>
            <person name="Tsui H.-C.T."/>
            <person name="Winkler M.E."/>
        </authorList>
    </citation>
    <scope>NUCLEOTIDE SEQUENCE</scope>
</reference>
<keyword evidence="1" id="KW-0808">Transferase</keyword>
<dbReference type="GO" id="GO:0016301">
    <property type="term" value="F:kinase activity"/>
    <property type="evidence" value="ECO:0007669"/>
    <property type="project" value="UniProtKB-KW"/>
</dbReference>
<protein>
    <recommendedName>
        <fullName evidence="3">Carbohydrate kinase PfkB domain-containing protein</fullName>
    </recommendedName>
</protein>
<dbReference type="PANTHER" id="PTHR10584">
    <property type="entry name" value="SUGAR KINASE"/>
    <property type="match status" value="1"/>
</dbReference>
<feature type="domain" description="Carbohydrate kinase PfkB" evidence="3">
    <location>
        <begin position="2"/>
        <end position="285"/>
    </location>
</feature>
<evidence type="ECO:0000313" key="4">
    <source>
        <dbReference type="EMBL" id="SVA43474.1"/>
    </source>
</evidence>
<dbReference type="GO" id="GO:0005829">
    <property type="term" value="C:cytosol"/>
    <property type="evidence" value="ECO:0007669"/>
    <property type="project" value="TreeGrafter"/>
</dbReference>